<feature type="chain" id="PRO_5002167606" evidence="1">
    <location>
        <begin position="20"/>
        <end position="128"/>
    </location>
</feature>
<dbReference type="EMBL" id="KN832021">
    <property type="protein sequence ID" value="KIN97943.1"/>
    <property type="molecule type" value="Genomic_DNA"/>
</dbReference>
<reference evidence="2 3" key="1">
    <citation type="submission" date="2014-04" db="EMBL/GenBank/DDBJ databases">
        <authorList>
            <consortium name="DOE Joint Genome Institute"/>
            <person name="Kuo A."/>
            <person name="Kohler A."/>
            <person name="Costa M.D."/>
            <person name="Nagy L.G."/>
            <person name="Floudas D."/>
            <person name="Copeland A."/>
            <person name="Barry K.W."/>
            <person name="Cichocki N."/>
            <person name="Veneault-Fourrey C."/>
            <person name="LaButti K."/>
            <person name="Lindquist E.A."/>
            <person name="Lipzen A."/>
            <person name="Lundell T."/>
            <person name="Morin E."/>
            <person name="Murat C."/>
            <person name="Sun H."/>
            <person name="Tunlid A."/>
            <person name="Henrissat B."/>
            <person name="Grigoriev I.V."/>
            <person name="Hibbett D.S."/>
            <person name="Martin F."/>
            <person name="Nordberg H.P."/>
            <person name="Cantor M.N."/>
            <person name="Hua S.X."/>
        </authorList>
    </citation>
    <scope>NUCLEOTIDE SEQUENCE [LARGE SCALE GENOMIC DNA]</scope>
    <source>
        <strain evidence="2 3">Marx 270</strain>
    </source>
</reference>
<sequence length="128" mass="13889">VVLGSTALHLLLLASHTYSTSWLPTDLDIDVPFRLENLIACLLVGQGYCLHEPASVDVAVYAGTLIHSVHAFSKGHYKIDVIISVNAASIAPVFQFHTTAVMNFVSVDCIFCAYPALTMWACSHVNPM</sequence>
<reference evidence="3" key="2">
    <citation type="submission" date="2015-01" db="EMBL/GenBank/DDBJ databases">
        <title>Evolutionary Origins and Diversification of the Mycorrhizal Mutualists.</title>
        <authorList>
            <consortium name="DOE Joint Genome Institute"/>
            <consortium name="Mycorrhizal Genomics Consortium"/>
            <person name="Kohler A."/>
            <person name="Kuo A."/>
            <person name="Nagy L.G."/>
            <person name="Floudas D."/>
            <person name="Copeland A."/>
            <person name="Barry K.W."/>
            <person name="Cichocki N."/>
            <person name="Veneault-Fourrey C."/>
            <person name="LaButti K."/>
            <person name="Lindquist E.A."/>
            <person name="Lipzen A."/>
            <person name="Lundell T."/>
            <person name="Morin E."/>
            <person name="Murat C."/>
            <person name="Riley R."/>
            <person name="Ohm R."/>
            <person name="Sun H."/>
            <person name="Tunlid A."/>
            <person name="Henrissat B."/>
            <person name="Grigoriev I.V."/>
            <person name="Hibbett D.S."/>
            <person name="Martin F."/>
        </authorList>
    </citation>
    <scope>NUCLEOTIDE SEQUENCE [LARGE SCALE GENOMIC DNA]</scope>
    <source>
        <strain evidence="3">Marx 270</strain>
    </source>
</reference>
<dbReference type="OrthoDB" id="3183574at2759"/>
<name>A0A0C3NRM8_PISTI</name>
<dbReference type="HOGENOM" id="CLU_068912_3_0_1"/>
<evidence type="ECO:0000256" key="1">
    <source>
        <dbReference type="SAM" id="SignalP"/>
    </source>
</evidence>
<dbReference type="AlphaFoldDB" id="A0A0C3NRM8"/>
<dbReference type="InParanoid" id="A0A0C3NRM8"/>
<evidence type="ECO:0000313" key="2">
    <source>
        <dbReference type="EMBL" id="KIN97943.1"/>
    </source>
</evidence>
<dbReference type="Proteomes" id="UP000054217">
    <property type="component" value="Unassembled WGS sequence"/>
</dbReference>
<keyword evidence="3" id="KW-1185">Reference proteome</keyword>
<feature type="signal peptide" evidence="1">
    <location>
        <begin position="1"/>
        <end position="19"/>
    </location>
</feature>
<organism evidence="2 3">
    <name type="scientific">Pisolithus tinctorius Marx 270</name>
    <dbReference type="NCBI Taxonomy" id="870435"/>
    <lineage>
        <taxon>Eukaryota</taxon>
        <taxon>Fungi</taxon>
        <taxon>Dikarya</taxon>
        <taxon>Basidiomycota</taxon>
        <taxon>Agaricomycotina</taxon>
        <taxon>Agaricomycetes</taxon>
        <taxon>Agaricomycetidae</taxon>
        <taxon>Boletales</taxon>
        <taxon>Sclerodermatineae</taxon>
        <taxon>Pisolithaceae</taxon>
        <taxon>Pisolithus</taxon>
    </lineage>
</organism>
<gene>
    <name evidence="2" type="ORF">M404DRAFT_107348</name>
</gene>
<feature type="non-terminal residue" evidence="2">
    <location>
        <position position="1"/>
    </location>
</feature>
<feature type="non-terminal residue" evidence="2">
    <location>
        <position position="128"/>
    </location>
</feature>
<evidence type="ECO:0000313" key="3">
    <source>
        <dbReference type="Proteomes" id="UP000054217"/>
    </source>
</evidence>
<accession>A0A0C3NRM8</accession>
<keyword evidence="1" id="KW-0732">Signal</keyword>
<protein>
    <submittedName>
        <fullName evidence="2">Uncharacterized protein</fullName>
    </submittedName>
</protein>
<proteinExistence type="predicted"/>